<keyword evidence="1" id="KW-1133">Transmembrane helix</keyword>
<name>A0A511RNK0_9DEIN</name>
<dbReference type="OrthoDB" id="9911542at2"/>
<sequence>MIRLVANAYEILIEIMMWVVLALGALQGYAVGQSVVGLVFGLLLALLFDIVVLGTLVILLEIRNDLKKLVRSRTLPDAGR</sequence>
<dbReference type="RefSeq" id="WP_147148630.1">
    <property type="nucleotide sequence ID" value="NZ_BJXN01000018.1"/>
</dbReference>
<dbReference type="AlphaFoldDB" id="A0A511RNK0"/>
<evidence type="ECO:0000313" key="2">
    <source>
        <dbReference type="EMBL" id="GEM90677.1"/>
    </source>
</evidence>
<evidence type="ECO:0000256" key="1">
    <source>
        <dbReference type="SAM" id="Phobius"/>
    </source>
</evidence>
<protein>
    <submittedName>
        <fullName evidence="2">Uncharacterized protein</fullName>
    </submittedName>
</protein>
<keyword evidence="1" id="KW-0472">Membrane</keyword>
<accession>A0A511RNK0</accession>
<dbReference type="Proteomes" id="UP000321827">
    <property type="component" value="Unassembled WGS sequence"/>
</dbReference>
<keyword evidence="1" id="KW-0812">Transmembrane</keyword>
<feature type="transmembrane region" description="Helical" evidence="1">
    <location>
        <begin position="38"/>
        <end position="62"/>
    </location>
</feature>
<feature type="transmembrane region" description="Helical" evidence="1">
    <location>
        <begin position="12"/>
        <end position="32"/>
    </location>
</feature>
<dbReference type="EMBL" id="BJXN01000018">
    <property type="protein sequence ID" value="GEM90677.1"/>
    <property type="molecule type" value="Genomic_DNA"/>
</dbReference>
<comment type="caution">
    <text evidence="2">The sequence shown here is derived from an EMBL/GenBank/DDBJ whole genome shotgun (WGS) entry which is preliminary data.</text>
</comment>
<gene>
    <name evidence="2" type="ORF">ODE01S_21110</name>
</gene>
<evidence type="ECO:0000313" key="3">
    <source>
        <dbReference type="Proteomes" id="UP000321827"/>
    </source>
</evidence>
<organism evidence="2 3">
    <name type="scientific">Oceanithermus desulfurans NBRC 100063</name>
    <dbReference type="NCBI Taxonomy" id="1227550"/>
    <lineage>
        <taxon>Bacteria</taxon>
        <taxon>Thermotogati</taxon>
        <taxon>Deinococcota</taxon>
        <taxon>Deinococci</taxon>
        <taxon>Thermales</taxon>
        <taxon>Thermaceae</taxon>
        <taxon>Oceanithermus</taxon>
    </lineage>
</organism>
<proteinExistence type="predicted"/>
<reference evidence="2 3" key="1">
    <citation type="submission" date="2019-07" db="EMBL/GenBank/DDBJ databases">
        <title>Whole genome shotgun sequence of Oceanithermus desulfurans NBRC 100063.</title>
        <authorList>
            <person name="Hosoyama A."/>
            <person name="Uohara A."/>
            <person name="Ohji S."/>
            <person name="Ichikawa N."/>
        </authorList>
    </citation>
    <scope>NUCLEOTIDE SEQUENCE [LARGE SCALE GENOMIC DNA]</scope>
    <source>
        <strain evidence="2 3">NBRC 100063</strain>
    </source>
</reference>